<keyword evidence="7" id="KW-1185">Reference proteome</keyword>
<evidence type="ECO:0000256" key="5">
    <source>
        <dbReference type="RuleBase" id="RU362118"/>
    </source>
</evidence>
<keyword evidence="2 5" id="KW-0663">Pyridoxal phosphate</keyword>
<dbReference type="GeneID" id="87844116"/>
<dbReference type="AlphaFoldDB" id="A0AAE0H6U8"/>
<dbReference type="InterPro" id="IPR051750">
    <property type="entry name" value="Trans-sulfuration_enzymes"/>
</dbReference>
<dbReference type="InterPro" id="IPR015421">
    <property type="entry name" value="PyrdxlP-dep_Trfase_major"/>
</dbReference>
<evidence type="ECO:0000256" key="4">
    <source>
        <dbReference type="ARBA" id="ARBA00061376"/>
    </source>
</evidence>
<protein>
    <submittedName>
        <fullName evidence="6">Cystathionine gamma-synthase/beta-lyase</fullName>
    </submittedName>
</protein>
<comment type="cofactor">
    <cofactor evidence="1 5">
        <name>pyridoxal 5'-phosphate</name>
        <dbReference type="ChEBI" id="CHEBI:597326"/>
    </cofactor>
</comment>
<reference evidence="6" key="2">
    <citation type="submission" date="2023-06" db="EMBL/GenBank/DDBJ databases">
        <authorList>
            <consortium name="Lawrence Berkeley National Laboratory"/>
            <person name="Haridas S."/>
            <person name="Hensen N."/>
            <person name="Bonometti L."/>
            <person name="Westerberg I."/>
            <person name="Brannstrom I.O."/>
            <person name="Guillou S."/>
            <person name="Cros-Aarteil S."/>
            <person name="Calhoun S."/>
            <person name="Kuo A."/>
            <person name="Mondo S."/>
            <person name="Pangilinan J."/>
            <person name="Riley R."/>
            <person name="Labutti K."/>
            <person name="Andreopoulos B."/>
            <person name="Lipzen A."/>
            <person name="Chen C."/>
            <person name="Yanf M."/>
            <person name="Daum C."/>
            <person name="Ng V."/>
            <person name="Clum A."/>
            <person name="Steindorff A."/>
            <person name="Ohm R."/>
            <person name="Martin F."/>
            <person name="Silar P."/>
            <person name="Natvig D."/>
            <person name="Lalanne C."/>
            <person name="Gautier V."/>
            <person name="Ament-Velasquez S.L."/>
            <person name="Kruys A."/>
            <person name="Hutchinson M.I."/>
            <person name="Powell A.J."/>
            <person name="Barry K."/>
            <person name="Miller A.N."/>
            <person name="Grigoriev I.V."/>
            <person name="Debuchy R."/>
            <person name="Gladieux P."/>
            <person name="Thoren M.H."/>
            <person name="Johannesson H."/>
        </authorList>
    </citation>
    <scope>NUCLEOTIDE SEQUENCE</scope>
    <source>
        <strain evidence="6">CBS 168.71</strain>
    </source>
</reference>
<dbReference type="Gene3D" id="3.40.640.10">
    <property type="entry name" value="Type I PLP-dependent aspartate aminotransferase-like (Major domain)"/>
    <property type="match status" value="1"/>
</dbReference>
<dbReference type="PANTHER" id="PTHR42699">
    <property type="match status" value="1"/>
</dbReference>
<dbReference type="RefSeq" id="XP_062654466.1">
    <property type="nucleotide sequence ID" value="XM_062807168.1"/>
</dbReference>
<comment type="similarity">
    <text evidence="4">Belongs to the trans-sulfuration enzymes family. MET7 subfamily.</text>
</comment>
<dbReference type="GO" id="GO:0003962">
    <property type="term" value="F:cystathionine gamma-synthase activity"/>
    <property type="evidence" value="ECO:0007669"/>
    <property type="project" value="TreeGrafter"/>
</dbReference>
<reference evidence="6" key="1">
    <citation type="journal article" date="2023" name="Mol. Phylogenet. Evol.">
        <title>Genome-scale phylogeny and comparative genomics of the fungal order Sordariales.</title>
        <authorList>
            <person name="Hensen N."/>
            <person name="Bonometti L."/>
            <person name="Westerberg I."/>
            <person name="Brannstrom I.O."/>
            <person name="Guillou S."/>
            <person name="Cros-Aarteil S."/>
            <person name="Calhoun S."/>
            <person name="Haridas S."/>
            <person name="Kuo A."/>
            <person name="Mondo S."/>
            <person name="Pangilinan J."/>
            <person name="Riley R."/>
            <person name="LaButti K."/>
            <person name="Andreopoulos B."/>
            <person name="Lipzen A."/>
            <person name="Chen C."/>
            <person name="Yan M."/>
            <person name="Daum C."/>
            <person name="Ng V."/>
            <person name="Clum A."/>
            <person name="Steindorff A."/>
            <person name="Ohm R.A."/>
            <person name="Martin F."/>
            <person name="Silar P."/>
            <person name="Natvig D.O."/>
            <person name="Lalanne C."/>
            <person name="Gautier V."/>
            <person name="Ament-Velasquez S.L."/>
            <person name="Kruys A."/>
            <person name="Hutchinson M.I."/>
            <person name="Powell A.J."/>
            <person name="Barry K."/>
            <person name="Miller A.N."/>
            <person name="Grigoriev I.V."/>
            <person name="Debuchy R."/>
            <person name="Gladieux P."/>
            <person name="Hiltunen Thoren M."/>
            <person name="Johannesson H."/>
        </authorList>
    </citation>
    <scope>NUCLEOTIDE SEQUENCE</scope>
    <source>
        <strain evidence="6">CBS 168.71</strain>
    </source>
</reference>
<dbReference type="GO" id="GO:0030170">
    <property type="term" value="F:pyridoxal phosphate binding"/>
    <property type="evidence" value="ECO:0007669"/>
    <property type="project" value="InterPro"/>
</dbReference>
<evidence type="ECO:0000256" key="1">
    <source>
        <dbReference type="ARBA" id="ARBA00001933"/>
    </source>
</evidence>
<dbReference type="GO" id="GO:0019346">
    <property type="term" value="P:transsulfuration"/>
    <property type="evidence" value="ECO:0007669"/>
    <property type="project" value="InterPro"/>
</dbReference>
<name>A0AAE0H6U8_9PEZI</name>
<dbReference type="PANTHER" id="PTHR42699:SF1">
    <property type="entry name" value="CYSTATHIONINE GAMMA-SYNTHASE-RELATED"/>
    <property type="match status" value="1"/>
</dbReference>
<dbReference type="InterPro" id="IPR015424">
    <property type="entry name" value="PyrdxlP-dep_Trfase"/>
</dbReference>
<evidence type="ECO:0000256" key="3">
    <source>
        <dbReference type="ARBA" id="ARBA00034478"/>
    </source>
</evidence>
<proteinExistence type="inferred from homology"/>
<dbReference type="EMBL" id="JAUEPN010000011">
    <property type="protein sequence ID" value="KAK3290952.1"/>
    <property type="molecule type" value="Genomic_DNA"/>
</dbReference>
<dbReference type="InterPro" id="IPR000277">
    <property type="entry name" value="Cys/Met-Metab_PyrdxlP-dep_enz"/>
</dbReference>
<dbReference type="Pfam" id="PF01053">
    <property type="entry name" value="Cys_Met_Meta_PP"/>
    <property type="match status" value="1"/>
</dbReference>
<comment type="pathway">
    <text evidence="3">Amino-acid biosynthesis; L-methionine biosynthesis via de novo pathway.</text>
</comment>
<dbReference type="SUPFAM" id="SSF53383">
    <property type="entry name" value="PLP-dependent transferases"/>
    <property type="match status" value="1"/>
</dbReference>
<dbReference type="Gene3D" id="3.90.1150.10">
    <property type="entry name" value="Aspartate Aminotransferase, domain 1"/>
    <property type="match status" value="1"/>
</dbReference>
<evidence type="ECO:0000256" key="2">
    <source>
        <dbReference type="ARBA" id="ARBA00022898"/>
    </source>
</evidence>
<accession>A0AAE0H6U8</accession>
<dbReference type="FunFam" id="3.90.1150.10:FF:000063">
    <property type="entry name" value="Probable cystathionine gamma-synthase"/>
    <property type="match status" value="1"/>
</dbReference>
<sequence length="503" mass="53997">MNTMTTIPVPEHLPLGISLPPGDPHVSSTNLGVSVHLPKWADTVGWASREPRVLDVMKTGYPRFFVPRVVHQLAMRLLVGQQSDTAFANDIGIHGDGEERLATLLNSAQHGRECRKVLPEWSKERMTNTKAAHIGVYAVTWDGKVSPVQEADNPDGNEPTRETGEEDIILATYPAELALEAKSFWQHTARAALKDRIATGQSSPAHNLHVAPSDVFLFPTGMSAIAAIATAIKSLRPPTPGFPGNPLLQSPDLTHLHQLSRTHNFTLVVDDTVGTHASTPVGTHASTPVLRACDAVCTSLTKLFSGACNVMGGAVTLNPASGVSGGLRGVLEGGRGEAEAAWFWEDVVVMEGNSRDFGARVDRAGGNAEVVVGLLRGRGAVVREVYYPLGGPTQALYDAFRVEGGRYGFLVSVRFWEKAQAVAFYDALDVAKGPSLGTNFTLCCAYTLLAHYSELEWAAGYGVVEDLVRISVGLEDRAWLEERVARALRAAEGVTAVEDKGKP</sequence>
<comment type="caution">
    <text evidence="6">The sequence shown here is derived from an EMBL/GenBank/DDBJ whole genome shotgun (WGS) entry which is preliminary data.</text>
</comment>
<dbReference type="Proteomes" id="UP001278766">
    <property type="component" value="Unassembled WGS sequence"/>
</dbReference>
<gene>
    <name evidence="6" type="ORF">B0H64DRAFT_451556</name>
</gene>
<evidence type="ECO:0000313" key="7">
    <source>
        <dbReference type="Proteomes" id="UP001278766"/>
    </source>
</evidence>
<dbReference type="InterPro" id="IPR015422">
    <property type="entry name" value="PyrdxlP-dep_Trfase_small"/>
</dbReference>
<evidence type="ECO:0000313" key="6">
    <source>
        <dbReference type="EMBL" id="KAK3290952.1"/>
    </source>
</evidence>
<organism evidence="6 7">
    <name type="scientific">Chaetomium fimeti</name>
    <dbReference type="NCBI Taxonomy" id="1854472"/>
    <lineage>
        <taxon>Eukaryota</taxon>
        <taxon>Fungi</taxon>
        <taxon>Dikarya</taxon>
        <taxon>Ascomycota</taxon>
        <taxon>Pezizomycotina</taxon>
        <taxon>Sordariomycetes</taxon>
        <taxon>Sordariomycetidae</taxon>
        <taxon>Sordariales</taxon>
        <taxon>Chaetomiaceae</taxon>
        <taxon>Chaetomium</taxon>
    </lineage>
</organism>